<feature type="region of interest" description="Disordered" evidence="1">
    <location>
        <begin position="109"/>
        <end position="130"/>
    </location>
</feature>
<evidence type="ECO:0000313" key="2">
    <source>
        <dbReference type="EMBL" id="RQX10451.1"/>
    </source>
</evidence>
<keyword evidence="3" id="KW-1185">Reference proteome</keyword>
<dbReference type="AlphaFoldDB" id="A0A3N9XBT6"/>
<name>A0A3N9XBT6_9ACTN</name>
<gene>
    <name evidence="2" type="ORF">DLJ58_11410</name>
</gene>
<organism evidence="2 3">
    <name type="scientific">Micromonospora arida</name>
    <dbReference type="NCBI Taxonomy" id="2203715"/>
    <lineage>
        <taxon>Bacteria</taxon>
        <taxon>Bacillati</taxon>
        <taxon>Actinomycetota</taxon>
        <taxon>Actinomycetes</taxon>
        <taxon>Micromonosporales</taxon>
        <taxon>Micromonosporaceae</taxon>
        <taxon>Micromonospora</taxon>
    </lineage>
</organism>
<accession>A0A3N9XBT6</accession>
<evidence type="ECO:0000313" key="3">
    <source>
        <dbReference type="Proteomes" id="UP000266889"/>
    </source>
</evidence>
<protein>
    <submittedName>
        <fullName evidence="2">Uncharacterized protein</fullName>
    </submittedName>
</protein>
<dbReference type="Proteomes" id="UP000266889">
    <property type="component" value="Unassembled WGS sequence"/>
</dbReference>
<feature type="region of interest" description="Disordered" evidence="1">
    <location>
        <begin position="27"/>
        <end position="46"/>
    </location>
</feature>
<sequence length="145" mass="15730">MPNTLSQTGLVIFRRLKGRVSAHIGSKDSQCHRKASSSRTCRPPPPRRWTARWYAVTIWSPTGSTGTLAKYPSIQTVLYPEAGGLSVLPLTGRSCVLRPLSVRSVAGRDRHRLEGTRSRVGSKPATGRTTSVVVRADAVTGQPQP</sequence>
<reference evidence="2 3" key="1">
    <citation type="submission" date="2018-05" db="EMBL/GenBank/DDBJ databases">
        <title>Micromonospora from Atacama Desert.</title>
        <authorList>
            <person name="Carro L."/>
            <person name="Goodfellow M."/>
            <person name="Klenk H.-P."/>
        </authorList>
    </citation>
    <scope>NUCLEOTIDE SEQUENCE [LARGE SCALE GENOMIC DNA]</scope>
    <source>
        <strain evidence="2 3">LB32</strain>
    </source>
</reference>
<evidence type="ECO:0000256" key="1">
    <source>
        <dbReference type="SAM" id="MobiDB-lite"/>
    </source>
</evidence>
<dbReference type="EMBL" id="QGSY01000157">
    <property type="protein sequence ID" value="RQX10451.1"/>
    <property type="molecule type" value="Genomic_DNA"/>
</dbReference>
<comment type="caution">
    <text evidence="2">The sequence shown here is derived from an EMBL/GenBank/DDBJ whole genome shotgun (WGS) entry which is preliminary data.</text>
</comment>
<proteinExistence type="predicted"/>